<dbReference type="AlphaFoldDB" id="A0A0E9XQY9"/>
<evidence type="ECO:0000313" key="1">
    <source>
        <dbReference type="EMBL" id="JAI05060.1"/>
    </source>
</evidence>
<reference evidence="1" key="2">
    <citation type="journal article" date="2015" name="Fish Shellfish Immunol.">
        <title>Early steps in the European eel (Anguilla anguilla)-Vibrio vulnificus interaction in the gills: Role of the RtxA13 toxin.</title>
        <authorList>
            <person name="Callol A."/>
            <person name="Pajuelo D."/>
            <person name="Ebbesson L."/>
            <person name="Teles M."/>
            <person name="MacKenzie S."/>
            <person name="Amaro C."/>
        </authorList>
    </citation>
    <scope>NUCLEOTIDE SEQUENCE</scope>
</reference>
<name>A0A0E9XQY9_ANGAN</name>
<accession>A0A0E9XQY9</accession>
<sequence length="29" mass="3283">MENDQLTLNISQNTMTASYLTLKIPEITV</sequence>
<organism evidence="1">
    <name type="scientific">Anguilla anguilla</name>
    <name type="common">European freshwater eel</name>
    <name type="synonym">Muraena anguilla</name>
    <dbReference type="NCBI Taxonomy" id="7936"/>
    <lineage>
        <taxon>Eukaryota</taxon>
        <taxon>Metazoa</taxon>
        <taxon>Chordata</taxon>
        <taxon>Craniata</taxon>
        <taxon>Vertebrata</taxon>
        <taxon>Euteleostomi</taxon>
        <taxon>Actinopterygii</taxon>
        <taxon>Neopterygii</taxon>
        <taxon>Teleostei</taxon>
        <taxon>Anguilliformes</taxon>
        <taxon>Anguillidae</taxon>
        <taxon>Anguilla</taxon>
    </lineage>
</organism>
<reference evidence="1" key="1">
    <citation type="submission" date="2014-11" db="EMBL/GenBank/DDBJ databases">
        <authorList>
            <person name="Amaro Gonzalez C."/>
        </authorList>
    </citation>
    <scope>NUCLEOTIDE SEQUENCE</scope>
</reference>
<protein>
    <submittedName>
        <fullName evidence="1">Uncharacterized protein</fullName>
    </submittedName>
</protein>
<dbReference type="EMBL" id="GBXM01003518">
    <property type="protein sequence ID" value="JAI05060.1"/>
    <property type="molecule type" value="Transcribed_RNA"/>
</dbReference>
<proteinExistence type="predicted"/>